<gene>
    <name evidence="1" type="ORF">OCU04_009876</name>
</gene>
<dbReference type="AlphaFoldDB" id="A0A9X0DHR2"/>
<sequence>MQIWKATLGMSLEGFVNEVQGMYGQKDESRISAWSQAPDRWKWRKVLKRRTEAMLKGPM</sequence>
<dbReference type="Proteomes" id="UP001152300">
    <property type="component" value="Unassembled WGS sequence"/>
</dbReference>
<proteinExistence type="predicted"/>
<accession>A0A9X0DHR2</accession>
<name>A0A9X0DHR2_9HELO</name>
<evidence type="ECO:0000313" key="1">
    <source>
        <dbReference type="EMBL" id="KAJ8062102.1"/>
    </source>
</evidence>
<comment type="caution">
    <text evidence="1">The sequence shown here is derived from an EMBL/GenBank/DDBJ whole genome shotgun (WGS) entry which is preliminary data.</text>
</comment>
<keyword evidence="2" id="KW-1185">Reference proteome</keyword>
<evidence type="ECO:0000313" key="2">
    <source>
        <dbReference type="Proteomes" id="UP001152300"/>
    </source>
</evidence>
<reference evidence="1" key="1">
    <citation type="submission" date="2022-11" db="EMBL/GenBank/DDBJ databases">
        <title>Genome Resource of Sclerotinia nivalis Strain SnTB1, a Plant Pathogen Isolated from American Ginseng.</title>
        <authorList>
            <person name="Fan S."/>
        </authorList>
    </citation>
    <scope>NUCLEOTIDE SEQUENCE</scope>
    <source>
        <strain evidence="1">SnTB1</strain>
    </source>
</reference>
<dbReference type="EMBL" id="JAPEIS010000011">
    <property type="protein sequence ID" value="KAJ8062102.1"/>
    <property type="molecule type" value="Genomic_DNA"/>
</dbReference>
<protein>
    <submittedName>
        <fullName evidence="1">Uncharacterized protein</fullName>
    </submittedName>
</protein>
<organism evidence="1 2">
    <name type="scientific">Sclerotinia nivalis</name>
    <dbReference type="NCBI Taxonomy" id="352851"/>
    <lineage>
        <taxon>Eukaryota</taxon>
        <taxon>Fungi</taxon>
        <taxon>Dikarya</taxon>
        <taxon>Ascomycota</taxon>
        <taxon>Pezizomycotina</taxon>
        <taxon>Leotiomycetes</taxon>
        <taxon>Helotiales</taxon>
        <taxon>Sclerotiniaceae</taxon>
        <taxon>Sclerotinia</taxon>
    </lineage>
</organism>